<proteinExistence type="predicted"/>
<keyword evidence="2" id="KW-1185">Reference proteome</keyword>
<accession>A0A3G8JIW4</accession>
<gene>
    <name evidence="1" type="ORF">D7316_01535</name>
</gene>
<protein>
    <submittedName>
        <fullName evidence="1">Uncharacterized protein</fullName>
    </submittedName>
</protein>
<name>A0A3G8JIW4_9ACTN</name>
<dbReference type="OrthoDB" id="4377297at2"/>
<evidence type="ECO:0000313" key="2">
    <source>
        <dbReference type="Proteomes" id="UP000271469"/>
    </source>
</evidence>
<dbReference type="Proteomes" id="UP000271469">
    <property type="component" value="Chromosome"/>
</dbReference>
<dbReference type="AlphaFoldDB" id="A0A3G8JIW4"/>
<organism evidence="1 2">
    <name type="scientific">Gordonia insulae</name>
    <dbReference type="NCBI Taxonomy" id="2420509"/>
    <lineage>
        <taxon>Bacteria</taxon>
        <taxon>Bacillati</taxon>
        <taxon>Actinomycetota</taxon>
        <taxon>Actinomycetes</taxon>
        <taxon>Mycobacteriales</taxon>
        <taxon>Gordoniaceae</taxon>
        <taxon>Gordonia</taxon>
    </lineage>
</organism>
<evidence type="ECO:0000313" key="1">
    <source>
        <dbReference type="EMBL" id="AZG44943.1"/>
    </source>
</evidence>
<dbReference type="KEGG" id="gom:D7316_01535"/>
<dbReference type="EMBL" id="CP033972">
    <property type="protein sequence ID" value="AZG44943.1"/>
    <property type="molecule type" value="Genomic_DNA"/>
</dbReference>
<reference evidence="1 2" key="1">
    <citation type="submission" date="2018-11" db="EMBL/GenBank/DDBJ databases">
        <title>Gordonia insulae sp. nov., isolated from an island soil.</title>
        <authorList>
            <person name="Kim Y.S."/>
            <person name="Kim S.B."/>
        </authorList>
    </citation>
    <scope>NUCLEOTIDE SEQUENCE [LARGE SCALE GENOMIC DNA]</scope>
    <source>
        <strain evidence="1 2">MMS17-SY073</strain>
    </source>
</reference>
<dbReference type="RefSeq" id="WP_124707736.1">
    <property type="nucleotide sequence ID" value="NZ_CP033972.1"/>
</dbReference>
<sequence>MGKRADGYVCWAQAVELGGMGHTARALTILTDVGRRARGADDGVLVSLAGSTRASLLRQAGRHRAAAGIDGAALSAVLSGQGDAELPGAAEWHRAAVLDAVVGLAADHLGRLHLAAAGRLLDRARAVVAPDEGRADEGRADEGWLGGRRPRLRIAWVSAELAMYAGDPARATEHAREASELAAVDGTPERHRVKTMLIAAAAAATAGDPARANGLATEVTRRARDAALLPLEWASLALRQGIDPADAQVAGDLSRTRAGLIRRGVPFEP</sequence>